<comment type="caution">
    <text evidence="1">The sequence shown here is derived from an EMBL/GenBank/DDBJ whole genome shotgun (WGS) entry which is preliminary data.</text>
</comment>
<gene>
    <name evidence="1" type="ORF">ILYODFUR_026778</name>
</gene>
<accession>A0ABV0T2Q4</accession>
<proteinExistence type="predicted"/>
<dbReference type="EMBL" id="JAHRIQ010015018">
    <property type="protein sequence ID" value="MEQ2226371.1"/>
    <property type="molecule type" value="Genomic_DNA"/>
</dbReference>
<organism evidence="1 2">
    <name type="scientific">Ilyodon furcidens</name>
    <name type="common">goldbreast splitfin</name>
    <dbReference type="NCBI Taxonomy" id="33524"/>
    <lineage>
        <taxon>Eukaryota</taxon>
        <taxon>Metazoa</taxon>
        <taxon>Chordata</taxon>
        <taxon>Craniata</taxon>
        <taxon>Vertebrata</taxon>
        <taxon>Euteleostomi</taxon>
        <taxon>Actinopterygii</taxon>
        <taxon>Neopterygii</taxon>
        <taxon>Teleostei</taxon>
        <taxon>Neoteleostei</taxon>
        <taxon>Acanthomorphata</taxon>
        <taxon>Ovalentaria</taxon>
        <taxon>Atherinomorphae</taxon>
        <taxon>Cyprinodontiformes</taxon>
        <taxon>Goodeidae</taxon>
        <taxon>Ilyodon</taxon>
    </lineage>
</organism>
<keyword evidence="2" id="KW-1185">Reference proteome</keyword>
<reference evidence="1 2" key="1">
    <citation type="submission" date="2021-06" db="EMBL/GenBank/DDBJ databases">
        <authorList>
            <person name="Palmer J.M."/>
        </authorList>
    </citation>
    <scope>NUCLEOTIDE SEQUENCE [LARGE SCALE GENOMIC DNA]</scope>
    <source>
        <strain evidence="2">if_2019</strain>
        <tissue evidence="1">Muscle</tissue>
    </source>
</reference>
<evidence type="ECO:0000313" key="1">
    <source>
        <dbReference type="EMBL" id="MEQ2226371.1"/>
    </source>
</evidence>
<protein>
    <submittedName>
        <fullName evidence="1">Uncharacterized protein</fullName>
    </submittedName>
</protein>
<name>A0ABV0T2Q4_9TELE</name>
<evidence type="ECO:0000313" key="2">
    <source>
        <dbReference type="Proteomes" id="UP001482620"/>
    </source>
</evidence>
<dbReference type="Proteomes" id="UP001482620">
    <property type="component" value="Unassembled WGS sequence"/>
</dbReference>
<sequence>MNRSKGLGMKNRHERDEWRRWTENVKKEGTDKLFWLQTAERKPKIRWSHLMCTHSAAKLTNHKTLAAIKLFSLIVFSAQGSQRADVKVVYRVFLQGKRRFPIILNKRDTM</sequence>